<dbReference type="NCBIfam" id="TIGR00756">
    <property type="entry name" value="PPR"/>
    <property type="match status" value="2"/>
</dbReference>
<evidence type="ECO:0000313" key="6">
    <source>
        <dbReference type="Proteomes" id="UP000015453"/>
    </source>
</evidence>
<feature type="repeat" description="PPR" evidence="3">
    <location>
        <begin position="92"/>
        <end position="126"/>
    </location>
</feature>
<gene>
    <name evidence="5" type="ORF">M569_04292</name>
</gene>
<evidence type="ECO:0000313" key="5">
    <source>
        <dbReference type="EMBL" id="EPS70471.1"/>
    </source>
</evidence>
<reference evidence="5 6" key="1">
    <citation type="journal article" date="2013" name="BMC Genomics">
        <title>The miniature genome of a carnivorous plant Genlisea aurea contains a low number of genes and short non-coding sequences.</title>
        <authorList>
            <person name="Leushkin E.V."/>
            <person name="Sutormin R.A."/>
            <person name="Nabieva E.R."/>
            <person name="Penin A.A."/>
            <person name="Kondrashov A.S."/>
            <person name="Logacheva M.D."/>
        </authorList>
    </citation>
    <scope>NUCLEOTIDE SEQUENCE [LARGE SCALE GENOMIC DNA]</scope>
</reference>
<feature type="repeat" description="PPR" evidence="3">
    <location>
        <begin position="57"/>
        <end position="91"/>
    </location>
</feature>
<proteinExistence type="inferred from homology"/>
<dbReference type="InterPro" id="IPR057027">
    <property type="entry name" value="TPR_mt"/>
</dbReference>
<dbReference type="PANTHER" id="PTHR47874">
    <property type="entry name" value="EXPRESSED PROTEIN"/>
    <property type="match status" value="1"/>
</dbReference>
<dbReference type="InterPro" id="IPR044179">
    <property type="entry name" value="PPR5-like"/>
</dbReference>
<keyword evidence="2" id="KW-0677">Repeat</keyword>
<dbReference type="GO" id="GO:0003729">
    <property type="term" value="F:mRNA binding"/>
    <property type="evidence" value="ECO:0007669"/>
    <property type="project" value="InterPro"/>
</dbReference>
<organism evidence="5 6">
    <name type="scientific">Genlisea aurea</name>
    <dbReference type="NCBI Taxonomy" id="192259"/>
    <lineage>
        <taxon>Eukaryota</taxon>
        <taxon>Viridiplantae</taxon>
        <taxon>Streptophyta</taxon>
        <taxon>Embryophyta</taxon>
        <taxon>Tracheophyta</taxon>
        <taxon>Spermatophyta</taxon>
        <taxon>Magnoliopsida</taxon>
        <taxon>eudicotyledons</taxon>
        <taxon>Gunneridae</taxon>
        <taxon>Pentapetalae</taxon>
        <taxon>asterids</taxon>
        <taxon>lamiids</taxon>
        <taxon>Lamiales</taxon>
        <taxon>Lentibulariaceae</taxon>
        <taxon>Genlisea</taxon>
    </lineage>
</organism>
<evidence type="ECO:0000256" key="3">
    <source>
        <dbReference type="PROSITE-ProRule" id="PRU00708"/>
    </source>
</evidence>
<evidence type="ECO:0000259" key="4">
    <source>
        <dbReference type="Pfam" id="PF23276"/>
    </source>
</evidence>
<dbReference type="PANTHER" id="PTHR47874:SF4">
    <property type="entry name" value="EXPRESSED PROTEIN"/>
    <property type="match status" value="1"/>
</dbReference>
<dbReference type="InterPro" id="IPR002885">
    <property type="entry name" value="PPR_rpt"/>
</dbReference>
<accession>S8CZF5</accession>
<comment type="similarity">
    <text evidence="1">Belongs to the PPR family. P subfamily.</text>
</comment>
<comment type="caution">
    <text evidence="5">The sequence shown here is derived from an EMBL/GenBank/DDBJ whole genome shotgun (WGS) entry which is preliminary data.</text>
</comment>
<name>S8CZF5_9LAMI</name>
<dbReference type="EMBL" id="AUSU01001670">
    <property type="protein sequence ID" value="EPS70471.1"/>
    <property type="molecule type" value="Genomic_DNA"/>
</dbReference>
<sequence length="145" mass="16254">GNGSLAMAVFSSMEARGIQLVTSHFNSLISTSLSSRNLLTAISLYEVMKNSENYKPDSTTYNAFISAYAKSRDLEAAEYWLSAKRGCGFPDDSESYEALIQCCFNAKKFHDAERHYEEMISAGVLPTESIFTNMVKIFCEEKKKK</sequence>
<dbReference type="InterPro" id="IPR011990">
    <property type="entry name" value="TPR-like_helical_dom_sf"/>
</dbReference>
<feature type="non-terminal residue" evidence="5">
    <location>
        <position position="1"/>
    </location>
</feature>
<dbReference type="Gene3D" id="1.25.40.10">
    <property type="entry name" value="Tetratricopeptide repeat domain"/>
    <property type="match status" value="1"/>
</dbReference>
<evidence type="ECO:0000256" key="1">
    <source>
        <dbReference type="ARBA" id="ARBA00007626"/>
    </source>
</evidence>
<feature type="domain" description="Pentatricopeptide repeat-containing protein-mitochondrial" evidence="4">
    <location>
        <begin position="2"/>
        <end position="78"/>
    </location>
</feature>
<dbReference type="Pfam" id="PF23276">
    <property type="entry name" value="TPR_24"/>
    <property type="match status" value="1"/>
</dbReference>
<dbReference type="PROSITE" id="PS51375">
    <property type="entry name" value="PPR"/>
    <property type="match status" value="2"/>
</dbReference>
<dbReference type="Pfam" id="PF01535">
    <property type="entry name" value="PPR"/>
    <property type="match status" value="1"/>
</dbReference>
<evidence type="ECO:0000256" key="2">
    <source>
        <dbReference type="ARBA" id="ARBA00022737"/>
    </source>
</evidence>
<dbReference type="AlphaFoldDB" id="S8CZF5"/>
<protein>
    <recommendedName>
        <fullName evidence="4">Pentatricopeptide repeat-containing protein-mitochondrial domain-containing protein</fullName>
    </recommendedName>
</protein>
<dbReference type="Proteomes" id="UP000015453">
    <property type="component" value="Unassembled WGS sequence"/>
</dbReference>
<feature type="non-terminal residue" evidence="5">
    <location>
        <position position="145"/>
    </location>
</feature>
<dbReference type="OrthoDB" id="411857at2759"/>
<keyword evidence="6" id="KW-1185">Reference proteome</keyword>